<dbReference type="RefSeq" id="WP_419866897.1">
    <property type="nucleotide sequence ID" value="NZ_WVHK01000057.1"/>
</dbReference>
<dbReference type="Proteomes" id="UP000430519">
    <property type="component" value="Unassembled WGS sequence"/>
</dbReference>
<dbReference type="InterPro" id="IPR025948">
    <property type="entry name" value="HTH-like_dom"/>
</dbReference>
<feature type="compositionally biased region" description="Basic and acidic residues" evidence="1">
    <location>
        <begin position="85"/>
        <end position="94"/>
    </location>
</feature>
<reference evidence="3 4" key="1">
    <citation type="submission" date="2019-11" db="EMBL/GenBank/DDBJ databases">
        <title>Genome sequence of Deinococcus xianganensis Y35, AI-2 producing algicidal bacterium, isolated from lake water.</title>
        <authorList>
            <person name="Li Y."/>
        </authorList>
    </citation>
    <scope>NUCLEOTIDE SEQUENCE [LARGE SCALE GENOMIC DNA]</scope>
    <source>
        <strain evidence="3 4">Y35</strain>
    </source>
</reference>
<evidence type="ECO:0000313" key="3">
    <source>
        <dbReference type="EMBL" id="MXV20746.1"/>
    </source>
</evidence>
<comment type="caution">
    <text evidence="3">The sequence shown here is derived from an EMBL/GenBank/DDBJ whole genome shotgun (WGS) entry which is preliminary data.</text>
</comment>
<sequence length="101" mass="12082">MADIGHSRIRYGYRRIHVLMVREGLHINHKRFFRLYHLAGLNLTTLRATECGRTHRWSNYSIDIGRPRRQKINRAHRRGRKGPPRRVEGYRRGDFTNAFEG</sequence>
<name>A0A6I4YLF5_9DEIO</name>
<dbReference type="Pfam" id="PF13276">
    <property type="entry name" value="HTH_21"/>
    <property type="match status" value="1"/>
</dbReference>
<gene>
    <name evidence="3" type="ORF">GLX28_14000</name>
</gene>
<evidence type="ECO:0000256" key="1">
    <source>
        <dbReference type="SAM" id="MobiDB-lite"/>
    </source>
</evidence>
<accession>A0A6I4YLF5</accession>
<feature type="domain" description="HTH-like" evidence="2">
    <location>
        <begin position="8"/>
        <end position="42"/>
    </location>
</feature>
<feature type="compositionally biased region" description="Basic residues" evidence="1">
    <location>
        <begin position="73"/>
        <end position="84"/>
    </location>
</feature>
<feature type="region of interest" description="Disordered" evidence="1">
    <location>
        <begin position="73"/>
        <end position="101"/>
    </location>
</feature>
<organism evidence="3 4">
    <name type="scientific">Deinococcus xianganensis</name>
    <dbReference type="NCBI Taxonomy" id="1507289"/>
    <lineage>
        <taxon>Bacteria</taxon>
        <taxon>Thermotogati</taxon>
        <taxon>Deinococcota</taxon>
        <taxon>Deinococci</taxon>
        <taxon>Deinococcales</taxon>
        <taxon>Deinococcaceae</taxon>
        <taxon>Deinococcus</taxon>
    </lineage>
</organism>
<proteinExistence type="predicted"/>
<evidence type="ECO:0000313" key="4">
    <source>
        <dbReference type="Proteomes" id="UP000430519"/>
    </source>
</evidence>
<protein>
    <submittedName>
        <fullName evidence="3">IS3 family transposase</fullName>
    </submittedName>
</protein>
<dbReference type="AlphaFoldDB" id="A0A6I4YLF5"/>
<evidence type="ECO:0000259" key="2">
    <source>
        <dbReference type="Pfam" id="PF13276"/>
    </source>
</evidence>
<keyword evidence="4" id="KW-1185">Reference proteome</keyword>
<dbReference type="EMBL" id="WVHK01000057">
    <property type="protein sequence ID" value="MXV20746.1"/>
    <property type="molecule type" value="Genomic_DNA"/>
</dbReference>